<reference evidence="1" key="2">
    <citation type="submission" date="2020-11" db="EMBL/GenBank/DDBJ databases">
        <authorList>
            <person name="McCartney M.A."/>
            <person name="Auch B."/>
            <person name="Kono T."/>
            <person name="Mallez S."/>
            <person name="Becker A."/>
            <person name="Gohl D.M."/>
            <person name="Silverstein K.A.T."/>
            <person name="Koren S."/>
            <person name="Bechman K.B."/>
            <person name="Herman A."/>
            <person name="Abrahante J.E."/>
            <person name="Garbe J."/>
        </authorList>
    </citation>
    <scope>NUCLEOTIDE SEQUENCE</scope>
    <source>
        <strain evidence="1">Duluth1</strain>
        <tissue evidence="1">Whole animal</tissue>
    </source>
</reference>
<name>A0A9D4RP19_DREPO</name>
<dbReference type="AntiFam" id="ANF00062">
    <property type="entry name" value="Shadow ORF (opposite ABC transporter protein)"/>
</dbReference>
<accession>A0A9D4RP19</accession>
<dbReference type="Proteomes" id="UP000828390">
    <property type="component" value="Unassembled WGS sequence"/>
</dbReference>
<proteinExistence type="predicted"/>
<reference evidence="1" key="1">
    <citation type="journal article" date="2019" name="bioRxiv">
        <title>The Genome of the Zebra Mussel, Dreissena polymorpha: A Resource for Invasive Species Research.</title>
        <authorList>
            <person name="McCartney M.A."/>
            <person name="Auch B."/>
            <person name="Kono T."/>
            <person name="Mallez S."/>
            <person name="Zhang Y."/>
            <person name="Obille A."/>
            <person name="Becker A."/>
            <person name="Abrahante J.E."/>
            <person name="Garbe J."/>
            <person name="Badalamenti J.P."/>
            <person name="Herman A."/>
            <person name="Mangelson H."/>
            <person name="Liachko I."/>
            <person name="Sullivan S."/>
            <person name="Sone E.D."/>
            <person name="Koren S."/>
            <person name="Silverstein K.A.T."/>
            <person name="Beckman K.B."/>
            <person name="Gohl D.M."/>
        </authorList>
    </citation>
    <scope>NUCLEOTIDE SEQUENCE</scope>
    <source>
        <strain evidence="1">Duluth1</strain>
        <tissue evidence="1">Whole animal</tissue>
    </source>
</reference>
<comment type="caution">
    <text evidence="1">The sequence shown here is derived from an EMBL/GenBank/DDBJ whole genome shotgun (WGS) entry which is preliminary data.</text>
</comment>
<evidence type="ECO:0000313" key="1">
    <source>
        <dbReference type="EMBL" id="KAH3873437.1"/>
    </source>
</evidence>
<protein>
    <submittedName>
        <fullName evidence="1">Uncharacterized protein</fullName>
    </submittedName>
</protein>
<organism evidence="1 2">
    <name type="scientific">Dreissena polymorpha</name>
    <name type="common">Zebra mussel</name>
    <name type="synonym">Mytilus polymorpha</name>
    <dbReference type="NCBI Taxonomy" id="45954"/>
    <lineage>
        <taxon>Eukaryota</taxon>
        <taxon>Metazoa</taxon>
        <taxon>Spiralia</taxon>
        <taxon>Lophotrochozoa</taxon>
        <taxon>Mollusca</taxon>
        <taxon>Bivalvia</taxon>
        <taxon>Autobranchia</taxon>
        <taxon>Heteroconchia</taxon>
        <taxon>Euheterodonta</taxon>
        <taxon>Imparidentia</taxon>
        <taxon>Neoheterodontei</taxon>
        <taxon>Myida</taxon>
        <taxon>Dreissenoidea</taxon>
        <taxon>Dreissenidae</taxon>
        <taxon>Dreissena</taxon>
    </lineage>
</organism>
<sequence length="91" mass="10320">MARLLLESTPLVGSSRMTALEPPTNARAMLSLRCMPPDRFLTRVCRQWYRSTSFSNLNRQTLFDLHCAKMPYVASASVDQSGQKLQCHCKV</sequence>
<evidence type="ECO:0000313" key="2">
    <source>
        <dbReference type="Proteomes" id="UP000828390"/>
    </source>
</evidence>
<dbReference type="EMBL" id="JAIWYP010000002">
    <property type="protein sequence ID" value="KAH3873437.1"/>
    <property type="molecule type" value="Genomic_DNA"/>
</dbReference>
<gene>
    <name evidence="1" type="ORF">DPMN_036672</name>
</gene>
<keyword evidence="2" id="KW-1185">Reference proteome</keyword>
<dbReference type="AlphaFoldDB" id="A0A9D4RP19"/>